<dbReference type="Gramene" id="ESQ28145">
    <property type="protein sequence ID" value="ESQ28145"/>
    <property type="gene ID" value="EUTSA_v10018098mg"/>
</dbReference>
<proteinExistence type="predicted"/>
<feature type="region of interest" description="Disordered" evidence="1">
    <location>
        <begin position="549"/>
        <end position="902"/>
    </location>
</feature>
<name>V4JSA5_EUTSA</name>
<evidence type="ECO:0000256" key="1">
    <source>
        <dbReference type="SAM" id="MobiDB-lite"/>
    </source>
</evidence>
<feature type="compositionally biased region" description="Basic and acidic residues" evidence="1">
    <location>
        <begin position="651"/>
        <end position="669"/>
    </location>
</feature>
<feature type="compositionally biased region" description="Basic and acidic residues" evidence="1">
    <location>
        <begin position="744"/>
        <end position="790"/>
    </location>
</feature>
<feature type="compositionally biased region" description="Basic and acidic residues" evidence="1">
    <location>
        <begin position="426"/>
        <end position="437"/>
    </location>
</feature>
<accession>V4JSA5</accession>
<feature type="compositionally biased region" description="Polar residues" evidence="1">
    <location>
        <begin position="207"/>
        <end position="222"/>
    </location>
</feature>
<feature type="compositionally biased region" description="Pro residues" evidence="1">
    <location>
        <begin position="57"/>
        <end position="78"/>
    </location>
</feature>
<reference evidence="2 3" key="1">
    <citation type="journal article" date="2013" name="Front. Plant Sci.">
        <title>The Reference Genome of the Halophytic Plant Eutrema salsugineum.</title>
        <authorList>
            <person name="Yang R."/>
            <person name="Jarvis D.E."/>
            <person name="Chen H."/>
            <person name="Beilstein M.A."/>
            <person name="Grimwood J."/>
            <person name="Jenkins J."/>
            <person name="Shu S."/>
            <person name="Prochnik S."/>
            <person name="Xin M."/>
            <person name="Ma C."/>
            <person name="Schmutz J."/>
            <person name="Wing R.A."/>
            <person name="Mitchell-Olds T."/>
            <person name="Schumaker K.S."/>
            <person name="Wang X."/>
        </authorList>
    </citation>
    <scope>NUCLEOTIDE SEQUENCE [LARGE SCALE GENOMIC DNA]</scope>
</reference>
<feature type="region of interest" description="Disordered" evidence="1">
    <location>
        <begin position="401"/>
        <end position="455"/>
    </location>
</feature>
<feature type="compositionally biased region" description="Pro residues" evidence="1">
    <location>
        <begin position="1"/>
        <end position="22"/>
    </location>
</feature>
<protein>
    <submittedName>
        <fullName evidence="2">Uncharacterized protein</fullName>
    </submittedName>
</protein>
<dbReference type="eggNOG" id="ENOG502QUZF">
    <property type="taxonomic scope" value="Eukaryota"/>
</dbReference>
<gene>
    <name evidence="2" type="ORF">EUTSA_v10018098mg</name>
</gene>
<feature type="region of interest" description="Disordered" evidence="1">
    <location>
        <begin position="138"/>
        <end position="278"/>
    </location>
</feature>
<dbReference type="Proteomes" id="UP000030689">
    <property type="component" value="Unassembled WGS sequence"/>
</dbReference>
<keyword evidence="3" id="KW-1185">Reference proteome</keyword>
<feature type="compositionally biased region" description="Basic and acidic residues" evidence="1">
    <location>
        <begin position="585"/>
        <end position="603"/>
    </location>
</feature>
<dbReference type="STRING" id="72664.V4JSA5"/>
<dbReference type="GO" id="GO:0043484">
    <property type="term" value="P:regulation of RNA splicing"/>
    <property type="evidence" value="ECO:0007669"/>
    <property type="project" value="InterPro"/>
</dbReference>
<dbReference type="GO" id="GO:0051726">
    <property type="term" value="P:regulation of cell cycle"/>
    <property type="evidence" value="ECO:0007669"/>
    <property type="project" value="InterPro"/>
</dbReference>
<dbReference type="AlphaFoldDB" id="V4JSA5"/>
<feature type="compositionally biased region" description="Polar residues" evidence="1">
    <location>
        <begin position="498"/>
        <end position="508"/>
    </location>
</feature>
<organism evidence="2 3">
    <name type="scientific">Eutrema salsugineum</name>
    <name type="common">Saltwater cress</name>
    <name type="synonym">Sisymbrium salsugineum</name>
    <dbReference type="NCBI Taxonomy" id="72664"/>
    <lineage>
        <taxon>Eukaryota</taxon>
        <taxon>Viridiplantae</taxon>
        <taxon>Streptophyta</taxon>
        <taxon>Embryophyta</taxon>
        <taxon>Tracheophyta</taxon>
        <taxon>Spermatophyta</taxon>
        <taxon>Magnoliopsida</taxon>
        <taxon>eudicotyledons</taxon>
        <taxon>Gunneridae</taxon>
        <taxon>Pentapetalae</taxon>
        <taxon>rosids</taxon>
        <taxon>malvids</taxon>
        <taxon>Brassicales</taxon>
        <taxon>Brassicaceae</taxon>
        <taxon>Eutremeae</taxon>
        <taxon>Eutrema</taxon>
    </lineage>
</organism>
<feature type="compositionally biased region" description="Basic and acidic residues" evidence="1">
    <location>
        <begin position="695"/>
        <end position="714"/>
    </location>
</feature>
<evidence type="ECO:0000313" key="2">
    <source>
        <dbReference type="EMBL" id="ESQ28145.1"/>
    </source>
</evidence>
<dbReference type="PANTHER" id="PTHR46528">
    <property type="entry name" value="PROTEIN SON"/>
    <property type="match status" value="1"/>
</dbReference>
<feature type="region of interest" description="Disordered" evidence="1">
    <location>
        <begin position="487"/>
        <end position="535"/>
    </location>
</feature>
<dbReference type="OMA" id="NDEMSHR"/>
<evidence type="ECO:0000313" key="3">
    <source>
        <dbReference type="Proteomes" id="UP000030689"/>
    </source>
</evidence>
<feature type="compositionally biased region" description="Polar residues" evidence="1">
    <location>
        <begin position="142"/>
        <end position="169"/>
    </location>
</feature>
<feature type="compositionally biased region" description="Basic and acidic residues" evidence="1">
    <location>
        <begin position="724"/>
        <end position="736"/>
    </location>
</feature>
<dbReference type="GO" id="GO:0003723">
    <property type="term" value="F:RNA binding"/>
    <property type="evidence" value="ECO:0007669"/>
    <property type="project" value="InterPro"/>
</dbReference>
<dbReference type="KEGG" id="eus:EUTSA_v10018098mg"/>
<sequence length="902" mass="99632">MDSYQPPPPYMRPPSGPPPPADPYHQYYQHPARPPVPPPTQAGGPAWYSNQFHNPHSPSPPPPPPPQWGPPSAYPPFPTHSHQPPFNAGVNGNSQFPPPAGHHVPPPYPQANQGLDSDYLLMAANSDVEDWAVRAKEWAAANQDQHSQSATNQPSGQIYQQYPNQNVHQQAAPGLSYQQFPVPPSTQPERYPNYASGNESFPGGSSAGFSHQENLPTSSAIHQQEVPYSYSSVAGKEESGNATQHEMQISVPDGGGPVRAEQQMQYGYGEQTAAAPSNLSDQPLQFATRDSSDYASLHNTWQPHAATGVVYPSIPSSVPSVPQHDSSMAMPPVSGHTMQPFGRFPPPNLQPVGAPYAYATKPPLHPAATFMDDSYAASSVPPKKAPVPNWLREELLKNKASLERPSSGSFEERDSMDDDVLYKPLAKVDQREDERLSPAKSSDEEEEEDEDEMDEVRAAEIKRILTEVLRTVTDELFDEIATKVINEDEAVAKEDSVQHNPKSSSSLLSADPTHKASAKNLVSVEGANKKDGSGSLSDVLLGLASYASDDDEDTDAASNADVDCNDEVLGVGSRNDVHQQPSTEKLPEPKEMVNARFDPKIEVGDMSPKNKSGLDQILNSRRNDDVGGSYKNLDTSASAGLDVDTLGSRTNHPDRTDIDKDAILDEPHRKNSGVKPDSNLRQDSNKSSGEYLSDDVSRDRNRSDETETGKEKVDPQNGSKGRMRQNDIKSAEKVKGFESNNKSTDLHVKKDSRDADRAHRTNSKEDRGKKRNKEKEEERSRHRQAEDSTKNRRRRSPTSNGSSDDSTRKSRSRRRNISPSPVRSRRKRSSPSSDESSDDSRRKSSSRRRNRSPSPVRSKRRHVSSRSPHSKNSQRKHTLHSSHDTSRSKRSRSRSPRRRHRA</sequence>
<dbReference type="PANTHER" id="PTHR46528:SF1">
    <property type="entry name" value="PROTEIN SON"/>
    <property type="match status" value="1"/>
</dbReference>
<feature type="region of interest" description="Disordered" evidence="1">
    <location>
        <begin position="1"/>
        <end position="115"/>
    </location>
</feature>
<dbReference type="InterPro" id="IPR032922">
    <property type="entry name" value="SON"/>
</dbReference>
<feature type="compositionally biased region" description="Basic residues" evidence="1">
    <location>
        <begin position="843"/>
        <end position="880"/>
    </location>
</feature>
<dbReference type="EMBL" id="KI517953">
    <property type="protein sequence ID" value="ESQ28145.1"/>
    <property type="molecule type" value="Genomic_DNA"/>
</dbReference>
<feature type="compositionally biased region" description="Basic residues" evidence="1">
    <location>
        <begin position="888"/>
        <end position="902"/>
    </location>
</feature>
<feature type="compositionally biased region" description="Pro residues" evidence="1">
    <location>
        <begin position="96"/>
        <end position="109"/>
    </location>
</feature>
<feature type="compositionally biased region" description="Acidic residues" evidence="1">
    <location>
        <begin position="443"/>
        <end position="454"/>
    </location>
</feature>
<feature type="compositionally biased region" description="Polar residues" evidence="1">
    <location>
        <begin position="80"/>
        <end position="95"/>
    </location>
</feature>